<dbReference type="PIRSF" id="PIRSF005992">
    <property type="entry name" value="Clathrin_mu"/>
    <property type="match status" value="1"/>
</dbReference>
<dbReference type="InterPro" id="IPR028565">
    <property type="entry name" value="MHD"/>
</dbReference>
<dbReference type="AlphaFoldDB" id="A0A1Y1XME1"/>
<accession>A0A1Y1XME1</accession>
<dbReference type="GO" id="GO:0012505">
    <property type="term" value="C:endomembrane system"/>
    <property type="evidence" value="ECO:0007669"/>
    <property type="project" value="UniProtKB-SubCell"/>
</dbReference>
<dbReference type="GO" id="GO:0030131">
    <property type="term" value="C:clathrin adaptor complex"/>
    <property type="evidence" value="ECO:0007669"/>
    <property type="project" value="UniProtKB-UniRule"/>
</dbReference>
<dbReference type="CDD" id="cd09252">
    <property type="entry name" value="AP-3_Mu3_Cterm"/>
    <property type="match status" value="1"/>
</dbReference>
<evidence type="ECO:0000256" key="2">
    <source>
        <dbReference type="ARBA" id="ARBA00022448"/>
    </source>
</evidence>
<dbReference type="GO" id="GO:0006886">
    <property type="term" value="P:intracellular protein transport"/>
    <property type="evidence" value="ECO:0007669"/>
    <property type="project" value="UniProtKB-UniRule"/>
</dbReference>
<dbReference type="SUPFAM" id="SSF64356">
    <property type="entry name" value="SNARE-like"/>
    <property type="match status" value="1"/>
</dbReference>
<dbReference type="OrthoDB" id="870at2759"/>
<evidence type="ECO:0000256" key="4">
    <source>
        <dbReference type="ARBA" id="ARBA00023136"/>
    </source>
</evidence>
<dbReference type="GO" id="GO:0016192">
    <property type="term" value="P:vesicle-mediated transport"/>
    <property type="evidence" value="ECO:0007669"/>
    <property type="project" value="InterPro"/>
</dbReference>
<evidence type="ECO:0000256" key="5">
    <source>
        <dbReference type="PIRNR" id="PIRNR005992"/>
    </source>
</evidence>
<dbReference type="EMBL" id="MCFG01000015">
    <property type="protein sequence ID" value="ORX86873.1"/>
    <property type="molecule type" value="Genomic_DNA"/>
</dbReference>
<reference evidence="7 8" key="1">
    <citation type="submission" date="2016-08" db="EMBL/GenBank/DDBJ databases">
        <title>A Parts List for Fungal Cellulosomes Revealed by Comparative Genomics.</title>
        <authorList>
            <consortium name="DOE Joint Genome Institute"/>
            <person name="Haitjema C.H."/>
            <person name="Gilmore S.P."/>
            <person name="Henske J.K."/>
            <person name="Solomon K.V."/>
            <person name="De Groot R."/>
            <person name="Kuo A."/>
            <person name="Mondo S.J."/>
            <person name="Salamov A.A."/>
            <person name="Labutti K."/>
            <person name="Zhao Z."/>
            <person name="Chiniquy J."/>
            <person name="Barry K."/>
            <person name="Brewer H.M."/>
            <person name="Purvine S.O."/>
            <person name="Wright A.T."/>
            <person name="Boxma B."/>
            <person name="Van Alen T."/>
            <person name="Hackstein J.H."/>
            <person name="Baker S.E."/>
            <person name="Grigoriev I.V."/>
            <person name="O'Malley M.A."/>
        </authorList>
    </citation>
    <scope>NUCLEOTIDE SEQUENCE [LARGE SCALE GENOMIC DNA]</scope>
    <source>
        <strain evidence="7 8">S4</strain>
    </source>
</reference>
<name>A0A1Y1XME1_9FUNG</name>
<evidence type="ECO:0000259" key="6">
    <source>
        <dbReference type="PROSITE" id="PS51072"/>
    </source>
</evidence>
<dbReference type="Pfam" id="PF00928">
    <property type="entry name" value="Adap_comp_sub"/>
    <property type="match status" value="1"/>
</dbReference>
<dbReference type="SUPFAM" id="SSF49447">
    <property type="entry name" value="Second domain of Mu2 adaptin subunit (ap50) of ap2 adaptor"/>
    <property type="match status" value="1"/>
</dbReference>
<dbReference type="Gene3D" id="2.60.40.1170">
    <property type="entry name" value="Mu homology domain, subdomain B"/>
    <property type="match status" value="2"/>
</dbReference>
<proteinExistence type="inferred from homology"/>
<comment type="subcellular location">
    <subcellularLocation>
        <location evidence="1">Endomembrane system</location>
    </subcellularLocation>
</comment>
<dbReference type="PROSITE" id="PS51072">
    <property type="entry name" value="MHD"/>
    <property type="match status" value="1"/>
</dbReference>
<feature type="domain" description="MHD" evidence="6">
    <location>
        <begin position="177"/>
        <end position="425"/>
    </location>
</feature>
<evidence type="ECO:0000256" key="3">
    <source>
        <dbReference type="ARBA" id="ARBA00022927"/>
    </source>
</evidence>
<reference evidence="7 8" key="2">
    <citation type="submission" date="2016-08" db="EMBL/GenBank/DDBJ databases">
        <title>Pervasive Adenine N6-methylation of Active Genes in Fungi.</title>
        <authorList>
            <consortium name="DOE Joint Genome Institute"/>
            <person name="Mondo S.J."/>
            <person name="Dannebaum R.O."/>
            <person name="Kuo R.C."/>
            <person name="Labutti K."/>
            <person name="Haridas S."/>
            <person name="Kuo A."/>
            <person name="Salamov A."/>
            <person name="Ahrendt S.R."/>
            <person name="Lipzen A."/>
            <person name="Sullivan W."/>
            <person name="Andreopoulos W.B."/>
            <person name="Clum A."/>
            <person name="Lindquist E."/>
            <person name="Daum C."/>
            <person name="Ramamoorthy G.K."/>
            <person name="Gryganskyi A."/>
            <person name="Culley D."/>
            <person name="Magnuson J.K."/>
            <person name="James T.Y."/>
            <person name="O'Malley M.A."/>
            <person name="Stajich J.E."/>
            <person name="Spatafora J.W."/>
            <person name="Visel A."/>
            <person name="Grigoriev I.V."/>
        </authorList>
    </citation>
    <scope>NUCLEOTIDE SEQUENCE [LARGE SCALE GENOMIC DNA]</scope>
    <source>
        <strain evidence="7 8">S4</strain>
    </source>
</reference>
<dbReference type="PANTHER" id="PTHR10529">
    <property type="entry name" value="AP COMPLEX SUBUNIT MU"/>
    <property type="match status" value="1"/>
</dbReference>
<dbReference type="InterPro" id="IPR036168">
    <property type="entry name" value="AP2_Mu_C_sf"/>
</dbReference>
<evidence type="ECO:0000313" key="8">
    <source>
        <dbReference type="Proteomes" id="UP000193944"/>
    </source>
</evidence>
<dbReference type="InterPro" id="IPR001392">
    <property type="entry name" value="Clathrin_mu"/>
</dbReference>
<dbReference type="Proteomes" id="UP000193944">
    <property type="component" value="Unassembled WGS sequence"/>
</dbReference>
<dbReference type="Gene3D" id="3.30.450.60">
    <property type="match status" value="1"/>
</dbReference>
<dbReference type="PRINTS" id="PR00314">
    <property type="entry name" value="CLATHRINADPT"/>
</dbReference>
<dbReference type="CDD" id="cd14837">
    <property type="entry name" value="AP3_Mu_N"/>
    <property type="match status" value="1"/>
</dbReference>
<evidence type="ECO:0000313" key="7">
    <source>
        <dbReference type="EMBL" id="ORX86873.1"/>
    </source>
</evidence>
<keyword evidence="2 5" id="KW-0813">Transport</keyword>
<gene>
    <name evidence="7" type="ORF">BCR32DRAFT_324712</name>
</gene>
<sequence>MFDSLFILNKQRRIIIEKHWKSIISGSILYDFNEKADTEDEGNIVPFTPLLNGKYYAAHIYRNGVYLVAILKNEVLPIMVIEFLEHIYKTIKSYFSGFNENVIKENFVTIYQLLEEMVDNGEPSLTEISMLKNIIPPPTIFSKVMNTVQIPKNLISGKTPLTPSKIPWRREGIKYNGNEIFIDLKEEINIIQECSGEDVNDTVSRGYIKGTLLCDSKLSGMPEVRLTFKNSRVLEDQSTSFHPCVRYAKFLKDRVLSFVPPDGSFKLMEYMLDVSSHQNLPVYVKPQFYIRNGEGKLDVSVTVKRTNGKDVEDLKVNIGFPNNIQNLKINSITGVNRFDQDGKTVLWNIGNVMSNPAPQLFQLTASFTNPENVDLNEYEKYITVNFKLNMYTFSGLKVDSLNVVENYSTYKGFRSISRAGQYILRL</sequence>
<comment type="similarity">
    <text evidence="5">Belongs to the adaptor complexes medium subunit family.</text>
</comment>
<dbReference type="InterPro" id="IPR050431">
    <property type="entry name" value="Adaptor_comp_med_subunit"/>
</dbReference>
<protein>
    <submittedName>
        <fullName evidence="7">AP-3 complex subunit MU-1</fullName>
    </submittedName>
</protein>
<comment type="caution">
    <text evidence="7">The sequence shown here is derived from an EMBL/GenBank/DDBJ whole genome shotgun (WGS) entry which is preliminary data.</text>
</comment>
<keyword evidence="8" id="KW-1185">Reference proteome</keyword>
<keyword evidence="3 5" id="KW-0653">Protein transport</keyword>
<organism evidence="7 8">
    <name type="scientific">Anaeromyces robustus</name>
    <dbReference type="NCBI Taxonomy" id="1754192"/>
    <lineage>
        <taxon>Eukaryota</taxon>
        <taxon>Fungi</taxon>
        <taxon>Fungi incertae sedis</taxon>
        <taxon>Chytridiomycota</taxon>
        <taxon>Chytridiomycota incertae sedis</taxon>
        <taxon>Neocallimastigomycetes</taxon>
        <taxon>Neocallimastigales</taxon>
        <taxon>Neocallimastigaceae</taxon>
        <taxon>Anaeromyces</taxon>
    </lineage>
</organism>
<dbReference type="InterPro" id="IPR011012">
    <property type="entry name" value="Longin-like_dom_sf"/>
</dbReference>
<evidence type="ECO:0000256" key="1">
    <source>
        <dbReference type="ARBA" id="ARBA00004308"/>
    </source>
</evidence>
<keyword evidence="4" id="KW-0472">Membrane</keyword>
<dbReference type="STRING" id="1754192.A0A1Y1XME1"/>